<evidence type="ECO:0000313" key="2">
    <source>
        <dbReference type="Proteomes" id="UP001359485"/>
    </source>
</evidence>
<organism evidence="1 2">
    <name type="scientific">Polyplax serrata</name>
    <name type="common">Common mouse louse</name>
    <dbReference type="NCBI Taxonomy" id="468196"/>
    <lineage>
        <taxon>Eukaryota</taxon>
        <taxon>Metazoa</taxon>
        <taxon>Ecdysozoa</taxon>
        <taxon>Arthropoda</taxon>
        <taxon>Hexapoda</taxon>
        <taxon>Insecta</taxon>
        <taxon>Pterygota</taxon>
        <taxon>Neoptera</taxon>
        <taxon>Paraneoptera</taxon>
        <taxon>Psocodea</taxon>
        <taxon>Troctomorpha</taxon>
        <taxon>Phthiraptera</taxon>
        <taxon>Anoplura</taxon>
        <taxon>Polyplacidae</taxon>
        <taxon>Polyplax</taxon>
    </lineage>
</organism>
<protein>
    <submittedName>
        <fullName evidence="1">Uncharacterized protein</fullName>
    </submittedName>
</protein>
<sequence>MSTILKHGSQETVVEGFGVWFTCCCFPVLQLKVTKNQISLTVKVNFWEVTQECSSGSREKSLPTFQQFSLGELSSEWNRELGNVLGHHLFDYLNVYSRLGLSGQTMVIDVRFDQWNKMSARSIDKAKSEQTPMAENGICMDQ</sequence>
<keyword evidence="2" id="KW-1185">Reference proteome</keyword>
<reference evidence="1 2" key="1">
    <citation type="submission" date="2023-09" db="EMBL/GenBank/DDBJ databases">
        <title>Genomes of two closely related lineages of the louse Polyplax serrata with different host specificities.</title>
        <authorList>
            <person name="Martinu J."/>
            <person name="Tarabai H."/>
            <person name="Stefka J."/>
            <person name="Hypsa V."/>
        </authorList>
    </citation>
    <scope>NUCLEOTIDE SEQUENCE [LARGE SCALE GENOMIC DNA]</scope>
    <source>
        <strain evidence="1">98ZLc_SE</strain>
    </source>
</reference>
<accession>A0ABR1B881</accession>
<comment type="caution">
    <text evidence="1">The sequence shown here is derived from an EMBL/GenBank/DDBJ whole genome shotgun (WGS) entry which is preliminary data.</text>
</comment>
<feature type="non-terminal residue" evidence="1">
    <location>
        <position position="142"/>
    </location>
</feature>
<gene>
    <name evidence="1" type="ORF">RUM44_008437</name>
</gene>
<dbReference type="Proteomes" id="UP001359485">
    <property type="component" value="Unassembled WGS sequence"/>
</dbReference>
<dbReference type="EMBL" id="JAWJWF010000002">
    <property type="protein sequence ID" value="KAK6638013.1"/>
    <property type="molecule type" value="Genomic_DNA"/>
</dbReference>
<evidence type="ECO:0000313" key="1">
    <source>
        <dbReference type="EMBL" id="KAK6638013.1"/>
    </source>
</evidence>
<proteinExistence type="predicted"/>
<name>A0ABR1B881_POLSC</name>